<name>A0A9P3UT13_LYOSH</name>
<dbReference type="EMBL" id="BRPK01000010">
    <property type="protein sequence ID" value="GLB41726.1"/>
    <property type="molecule type" value="Genomic_DNA"/>
</dbReference>
<dbReference type="Proteomes" id="UP001063166">
    <property type="component" value="Unassembled WGS sequence"/>
</dbReference>
<feature type="transmembrane region" description="Helical" evidence="1">
    <location>
        <begin position="197"/>
        <end position="220"/>
    </location>
</feature>
<gene>
    <name evidence="3" type="ORF">LshimejAT787_1003260</name>
</gene>
<evidence type="ECO:0000313" key="4">
    <source>
        <dbReference type="Proteomes" id="UP001063166"/>
    </source>
</evidence>
<feature type="chain" id="PRO_5040291245" evidence="2">
    <location>
        <begin position="25"/>
        <end position="239"/>
    </location>
</feature>
<keyword evidence="1" id="KW-1133">Transmembrane helix</keyword>
<keyword evidence="2" id="KW-0732">Signal</keyword>
<accession>A0A9P3UT13</accession>
<keyword evidence="1" id="KW-0812">Transmembrane</keyword>
<reference evidence="3" key="1">
    <citation type="submission" date="2022-07" db="EMBL/GenBank/DDBJ databases">
        <title>The genome of Lyophyllum shimeji provides insight into the initial evolution of ectomycorrhizal fungal genome.</title>
        <authorList>
            <person name="Kobayashi Y."/>
            <person name="Shibata T."/>
            <person name="Hirakawa H."/>
            <person name="Shigenobu S."/>
            <person name="Nishiyama T."/>
            <person name="Yamada A."/>
            <person name="Hasebe M."/>
            <person name="Kawaguchi M."/>
        </authorList>
    </citation>
    <scope>NUCLEOTIDE SEQUENCE</scope>
    <source>
        <strain evidence="3">AT787</strain>
    </source>
</reference>
<evidence type="ECO:0000313" key="3">
    <source>
        <dbReference type="EMBL" id="GLB41726.1"/>
    </source>
</evidence>
<feature type="transmembrane region" description="Helical" evidence="1">
    <location>
        <begin position="84"/>
        <end position="107"/>
    </location>
</feature>
<protein>
    <submittedName>
        <fullName evidence="3">Ion channel regulatory protein UNC-93</fullName>
    </submittedName>
</protein>
<dbReference type="AlphaFoldDB" id="A0A9P3UT13"/>
<dbReference type="OrthoDB" id="196103at2759"/>
<proteinExistence type="predicted"/>
<evidence type="ECO:0000256" key="1">
    <source>
        <dbReference type="SAM" id="Phobius"/>
    </source>
</evidence>
<comment type="caution">
    <text evidence="3">The sequence shown here is derived from an EMBL/GenBank/DDBJ whole genome shotgun (WGS) entry which is preliminary data.</text>
</comment>
<feature type="signal peptide" evidence="2">
    <location>
        <begin position="1"/>
        <end position="24"/>
    </location>
</feature>
<keyword evidence="4" id="KW-1185">Reference proteome</keyword>
<sequence>MGLKSRMPPVFVILRVLALPSAFAISNPQKVLREDGTDVEVDTASSTREQIRILGRALTSKRIGCLLPIFFGLSDTYFSVRARALGSFLSAITGVVATTLLGFFLDAQNIHTTEDVGKARRCLLHVTCFGILIWAIVVEDICTHKGNMVQNYLYRAVGSLGPRTNELTLSAGLLRGIEARGQCAAFGINLSKFSPLYILYTVVIIIAFWSASLPPAWLSLSKIGDGGSLHVERPLPPAV</sequence>
<organism evidence="3 4">
    <name type="scientific">Lyophyllum shimeji</name>
    <name type="common">Hon-shimeji</name>
    <name type="synonym">Tricholoma shimeji</name>
    <dbReference type="NCBI Taxonomy" id="47721"/>
    <lineage>
        <taxon>Eukaryota</taxon>
        <taxon>Fungi</taxon>
        <taxon>Dikarya</taxon>
        <taxon>Basidiomycota</taxon>
        <taxon>Agaricomycotina</taxon>
        <taxon>Agaricomycetes</taxon>
        <taxon>Agaricomycetidae</taxon>
        <taxon>Agaricales</taxon>
        <taxon>Tricholomatineae</taxon>
        <taxon>Lyophyllaceae</taxon>
        <taxon>Lyophyllum</taxon>
    </lineage>
</organism>
<keyword evidence="1" id="KW-0472">Membrane</keyword>
<feature type="transmembrane region" description="Helical" evidence="1">
    <location>
        <begin position="119"/>
        <end position="138"/>
    </location>
</feature>
<evidence type="ECO:0000256" key="2">
    <source>
        <dbReference type="SAM" id="SignalP"/>
    </source>
</evidence>